<dbReference type="EMBL" id="CAJHJT010000056">
    <property type="protein sequence ID" value="CAD7015355.1"/>
    <property type="molecule type" value="Genomic_DNA"/>
</dbReference>
<sequence length="258" mass="29482">MNQSLLQTTSNLSDISFSKRANVWCKPTINFPDDEPEFTLQTCPDLSPIRNKTSKQKVKVASIKKISIRWTTKEEAIEDLLLKLFDKDTLMKSRLFGTRTQPESDPQKISDIREFREALIMMYDLVTNMNTFNAIAAIYAPELADLTDTYRFQQIRSYDPSEDKSPPIAATVQSTRIEDRANNNIITLMGRQIPASNVRIVVLEDTEEERNRREHATFYKEIGPNKSRISNSDYQTIIGIVLVPLHVPCSTYCSIGKP</sequence>
<comment type="caution">
    <text evidence="1">The sequence shown here is derived from an EMBL/GenBank/DDBJ whole genome shotgun (WGS) entry which is preliminary data.</text>
</comment>
<organism evidence="1 2">
    <name type="scientific">Ceratitis capitata</name>
    <name type="common">Mediterranean fruit fly</name>
    <name type="synonym">Tephritis capitata</name>
    <dbReference type="NCBI Taxonomy" id="7213"/>
    <lineage>
        <taxon>Eukaryota</taxon>
        <taxon>Metazoa</taxon>
        <taxon>Ecdysozoa</taxon>
        <taxon>Arthropoda</taxon>
        <taxon>Hexapoda</taxon>
        <taxon>Insecta</taxon>
        <taxon>Pterygota</taxon>
        <taxon>Neoptera</taxon>
        <taxon>Endopterygota</taxon>
        <taxon>Diptera</taxon>
        <taxon>Brachycera</taxon>
        <taxon>Muscomorpha</taxon>
        <taxon>Tephritoidea</taxon>
        <taxon>Tephritidae</taxon>
        <taxon>Ceratitis</taxon>
        <taxon>Ceratitis</taxon>
    </lineage>
</organism>
<dbReference type="Proteomes" id="UP000606786">
    <property type="component" value="Unassembled WGS sequence"/>
</dbReference>
<proteinExistence type="predicted"/>
<gene>
    <name evidence="1" type="ORF">CCAP1982_LOCUS23300</name>
</gene>
<dbReference type="AlphaFoldDB" id="A0A811VHK0"/>
<dbReference type="OrthoDB" id="8186171at2759"/>
<keyword evidence="2" id="KW-1185">Reference proteome</keyword>
<evidence type="ECO:0000313" key="2">
    <source>
        <dbReference type="Proteomes" id="UP000606786"/>
    </source>
</evidence>
<evidence type="ECO:0000313" key="1">
    <source>
        <dbReference type="EMBL" id="CAD7015355.1"/>
    </source>
</evidence>
<accession>A0A811VHK0</accession>
<reference evidence="1" key="1">
    <citation type="submission" date="2020-11" db="EMBL/GenBank/DDBJ databases">
        <authorList>
            <person name="Whitehead M."/>
        </authorList>
    </citation>
    <scope>NUCLEOTIDE SEQUENCE</scope>
    <source>
        <strain evidence="1">EGII</strain>
    </source>
</reference>
<protein>
    <submittedName>
        <fullName evidence="1">(Mediterranean fruit fly) hypothetical protein</fullName>
    </submittedName>
</protein>
<name>A0A811VHK0_CERCA</name>